<evidence type="ECO:0000256" key="2">
    <source>
        <dbReference type="ARBA" id="ARBA00004123"/>
    </source>
</evidence>
<keyword evidence="5 9" id="KW-0805">Transcription regulation</keyword>
<dbReference type="InterPro" id="IPR040662">
    <property type="entry name" value="Tfb2_C"/>
</dbReference>
<dbReference type="EMBL" id="JANBPT010000336">
    <property type="protein sequence ID" value="KAJ1923409.1"/>
    <property type="molecule type" value="Genomic_DNA"/>
</dbReference>
<evidence type="ECO:0000256" key="4">
    <source>
        <dbReference type="ARBA" id="ARBA00022763"/>
    </source>
</evidence>
<comment type="function">
    <text evidence="9">Component of the general transcription and DNA repair factor IIH (TFIIH) core complex which is involved in general and transcription-coupled nucleotide excision repair (NER) of damaged DNA.</text>
</comment>
<keyword evidence="7 9" id="KW-0234">DNA repair</keyword>
<dbReference type="AlphaFoldDB" id="A0A9W8DU72"/>
<dbReference type="FunFam" id="3.30.70.2610:FF:000001">
    <property type="entry name" value="General transcription factor IIH subunit 4"/>
    <property type="match status" value="1"/>
</dbReference>
<accession>A0A9W8DU72</accession>
<evidence type="ECO:0000313" key="11">
    <source>
        <dbReference type="EMBL" id="KAJ1923409.1"/>
    </source>
</evidence>
<dbReference type="GO" id="GO:0006366">
    <property type="term" value="P:transcription by RNA polymerase II"/>
    <property type="evidence" value="ECO:0007669"/>
    <property type="project" value="UniProtKB-ARBA"/>
</dbReference>
<keyword evidence="8 9" id="KW-0539">Nucleus</keyword>
<evidence type="ECO:0000313" key="12">
    <source>
        <dbReference type="Proteomes" id="UP001150569"/>
    </source>
</evidence>
<reference evidence="11" key="1">
    <citation type="submission" date="2022-07" db="EMBL/GenBank/DDBJ databases">
        <title>Phylogenomic reconstructions and comparative analyses of Kickxellomycotina fungi.</title>
        <authorList>
            <person name="Reynolds N.K."/>
            <person name="Stajich J.E."/>
            <person name="Barry K."/>
            <person name="Grigoriev I.V."/>
            <person name="Crous P."/>
            <person name="Smith M.E."/>
        </authorList>
    </citation>
    <scope>NUCLEOTIDE SEQUENCE</scope>
    <source>
        <strain evidence="11">RSA 861</strain>
    </source>
</reference>
<protein>
    <recommendedName>
        <fullName evidence="9">RNA polymerase II transcription factor B subunit 2</fullName>
    </recommendedName>
</protein>
<dbReference type="PANTHER" id="PTHR13152">
    <property type="entry name" value="TFIIH, POLYPEPTIDE 4"/>
    <property type="match status" value="1"/>
</dbReference>
<dbReference type="GO" id="GO:0006289">
    <property type="term" value="P:nucleotide-excision repair"/>
    <property type="evidence" value="ECO:0007669"/>
    <property type="project" value="InterPro"/>
</dbReference>
<comment type="caution">
    <text evidence="11">The sequence shown here is derived from an EMBL/GenBank/DDBJ whole genome shotgun (WGS) entry which is preliminary data.</text>
</comment>
<feature type="domain" description="Transcription factor Tfb2 C-terminal" evidence="10">
    <location>
        <begin position="402"/>
        <end position="468"/>
    </location>
</feature>
<evidence type="ECO:0000256" key="3">
    <source>
        <dbReference type="ARBA" id="ARBA00007132"/>
    </source>
</evidence>
<comment type="similarity">
    <text evidence="3 9">Belongs to the TFB2 family.</text>
</comment>
<evidence type="ECO:0000256" key="5">
    <source>
        <dbReference type="ARBA" id="ARBA00023015"/>
    </source>
</evidence>
<name>A0A9W8DU72_9FUNG</name>
<organism evidence="11 12">
    <name type="scientific">Tieghemiomyces parasiticus</name>
    <dbReference type="NCBI Taxonomy" id="78921"/>
    <lineage>
        <taxon>Eukaryota</taxon>
        <taxon>Fungi</taxon>
        <taxon>Fungi incertae sedis</taxon>
        <taxon>Zoopagomycota</taxon>
        <taxon>Kickxellomycotina</taxon>
        <taxon>Dimargaritomycetes</taxon>
        <taxon>Dimargaritales</taxon>
        <taxon>Dimargaritaceae</taxon>
        <taxon>Tieghemiomyces</taxon>
    </lineage>
</organism>
<dbReference type="NCBIfam" id="TIGR00625">
    <property type="entry name" value="tfb2"/>
    <property type="match status" value="1"/>
</dbReference>
<comment type="subcellular location">
    <subcellularLocation>
        <location evidence="2 9">Nucleus</location>
    </subcellularLocation>
</comment>
<evidence type="ECO:0000256" key="1">
    <source>
        <dbReference type="ARBA" id="ARBA00002817"/>
    </source>
</evidence>
<dbReference type="GO" id="GO:0003690">
    <property type="term" value="F:double-stranded DNA binding"/>
    <property type="evidence" value="ECO:0007669"/>
    <property type="project" value="TreeGrafter"/>
</dbReference>
<dbReference type="InterPro" id="IPR004598">
    <property type="entry name" value="TFIIH_p52/Tfb2"/>
</dbReference>
<dbReference type="Pfam" id="PF18307">
    <property type="entry name" value="Tfb2_C"/>
    <property type="match status" value="1"/>
</dbReference>
<dbReference type="PANTHER" id="PTHR13152:SF0">
    <property type="entry name" value="GENERAL TRANSCRIPTION FACTOR IIH SUBUNIT 4"/>
    <property type="match status" value="1"/>
</dbReference>
<keyword evidence="6 9" id="KW-0804">Transcription</keyword>
<dbReference type="GO" id="GO:0000439">
    <property type="term" value="C:transcription factor TFIIH core complex"/>
    <property type="evidence" value="ECO:0007669"/>
    <property type="project" value="InterPro"/>
</dbReference>
<dbReference type="GO" id="GO:0005675">
    <property type="term" value="C:transcription factor TFIIH holo complex"/>
    <property type="evidence" value="ECO:0007669"/>
    <property type="project" value="TreeGrafter"/>
</dbReference>
<evidence type="ECO:0000256" key="6">
    <source>
        <dbReference type="ARBA" id="ARBA00023163"/>
    </source>
</evidence>
<sequence length="485" mass="54965">MATSASFKDNIYAYLDSLPTQTFQRLFSNPATCLVILRLLSTLPKQVIMALLYVDRPVPLDDMQRWFRPGHRDQYKATLQELRKLHIVTEEQHALVMNPVFQVQLRNALTGGGNHQSFGVPCQTRDKHHVDTAFLDAYATDKWESILHFMVGTSATSPPSMGVLGLLQRSGLMQQGTAQTGGGEGSAGRLIITNQGFQFLLQDVSTQVWMFLLQYLDLAGNLQMDLVEVLHFLFQLGSLELGADYSTDTLTPTQLQMLEDLRDYGIVYQRKKRSRRFYPTRLATTLTTGLSNISRNMGQAGVSVDPAQTSTVATTEGGFIVLETNYRLYAYTDSPLQIAILNLFVSLKARFPNMVTGVVSRDSIRGALSHGITAEQIIVYLTTHAHQYMRDRSPVLPITVTDQLRLWEMEKNRIRPSEGYLYSDFLRQNDYNVVLKYAQELGVVLWHNDERRMFAVTPEGHRAVREFVHRKVTRNNSENRPVPGR</sequence>
<dbReference type="Pfam" id="PF03849">
    <property type="entry name" value="Tfb2"/>
    <property type="match status" value="1"/>
</dbReference>
<proteinExistence type="inferred from homology"/>
<keyword evidence="4 9" id="KW-0227">DNA damage</keyword>
<dbReference type="Proteomes" id="UP001150569">
    <property type="component" value="Unassembled WGS sequence"/>
</dbReference>
<keyword evidence="12" id="KW-1185">Reference proteome</keyword>
<evidence type="ECO:0000259" key="10">
    <source>
        <dbReference type="Pfam" id="PF18307"/>
    </source>
</evidence>
<dbReference type="Gene3D" id="3.30.70.2610">
    <property type="match status" value="1"/>
</dbReference>
<evidence type="ECO:0000256" key="8">
    <source>
        <dbReference type="ARBA" id="ARBA00023242"/>
    </source>
</evidence>
<evidence type="ECO:0000256" key="7">
    <source>
        <dbReference type="ARBA" id="ARBA00023204"/>
    </source>
</evidence>
<dbReference type="OrthoDB" id="364513at2759"/>
<gene>
    <name evidence="11" type="primary">TFB2_1</name>
    <name evidence="11" type="ORF">IWQ60_005902</name>
</gene>
<comment type="function">
    <text evidence="1">Component of the general transcription and DNA repair factor IIH (TFIIH) core complex, which is involved in general and transcription-coupled nucleotide excision repair (NER) of damaged DNA and, when complexed to TFIIK, in RNA transcription by RNA polymerase II. In NER, TFIIH acts by opening DNA around the lesion to allow the excision of the damaged oligonucleotide and its replacement by a new DNA fragment. In transcription, TFIIH has an essential role in transcription initiation. When the pre-initiation complex (PIC) has been established, TFIIH is required for promoter opening and promoter escape. Phosphorylation of the C-terminal tail (CTD) of the largest subunit of RNA polymerase II by the kinase module TFIIK controls the initiation of transcription.</text>
</comment>
<dbReference type="GO" id="GO:0001671">
    <property type="term" value="F:ATPase activator activity"/>
    <property type="evidence" value="ECO:0007669"/>
    <property type="project" value="InterPro"/>
</dbReference>
<evidence type="ECO:0000256" key="9">
    <source>
        <dbReference type="RuleBase" id="RU364024"/>
    </source>
</evidence>